<dbReference type="Gene3D" id="1.25.40.10">
    <property type="entry name" value="Tetratricopeptide repeat domain"/>
    <property type="match status" value="3"/>
</dbReference>
<feature type="repeat" description="PPR" evidence="3">
    <location>
        <begin position="262"/>
        <end position="296"/>
    </location>
</feature>
<dbReference type="AlphaFoldDB" id="A0A8T0RZ20"/>
<accession>A0A8T0RZ20</accession>
<evidence type="ECO:0000256" key="1">
    <source>
        <dbReference type="ARBA" id="ARBA00022737"/>
    </source>
</evidence>
<feature type="repeat" description="PPR" evidence="3">
    <location>
        <begin position="297"/>
        <end position="331"/>
    </location>
</feature>
<evidence type="ECO:0000256" key="3">
    <source>
        <dbReference type="PROSITE-ProRule" id="PRU00708"/>
    </source>
</evidence>
<feature type="repeat" description="PPR" evidence="3">
    <location>
        <begin position="472"/>
        <end position="506"/>
    </location>
</feature>
<dbReference type="Pfam" id="PF13041">
    <property type="entry name" value="PPR_2"/>
    <property type="match status" value="3"/>
</dbReference>
<dbReference type="InterPro" id="IPR002885">
    <property type="entry name" value="PPR_rpt"/>
</dbReference>
<gene>
    <name evidence="5" type="ORF">PVAP13_5NG428100</name>
</gene>
<reference evidence="5" key="1">
    <citation type="submission" date="2020-05" db="EMBL/GenBank/DDBJ databases">
        <title>WGS assembly of Panicum virgatum.</title>
        <authorList>
            <person name="Lovell J.T."/>
            <person name="Jenkins J."/>
            <person name="Shu S."/>
            <person name="Juenger T.E."/>
            <person name="Schmutz J."/>
        </authorList>
    </citation>
    <scope>NUCLEOTIDE SEQUENCE</scope>
    <source>
        <strain evidence="5">AP13</strain>
    </source>
</reference>
<evidence type="ECO:0000313" key="5">
    <source>
        <dbReference type="EMBL" id="KAG2590724.1"/>
    </source>
</evidence>
<keyword evidence="6" id="KW-1185">Reference proteome</keyword>
<feature type="repeat" description="PPR" evidence="3">
    <location>
        <begin position="226"/>
        <end position="260"/>
    </location>
</feature>
<dbReference type="Pfam" id="PF01535">
    <property type="entry name" value="PPR"/>
    <property type="match status" value="1"/>
</dbReference>
<feature type="region of interest" description="Disordered" evidence="4">
    <location>
        <begin position="1"/>
        <end position="50"/>
    </location>
</feature>
<organism evidence="5 6">
    <name type="scientific">Panicum virgatum</name>
    <name type="common">Blackwell switchgrass</name>
    <dbReference type="NCBI Taxonomy" id="38727"/>
    <lineage>
        <taxon>Eukaryota</taxon>
        <taxon>Viridiplantae</taxon>
        <taxon>Streptophyta</taxon>
        <taxon>Embryophyta</taxon>
        <taxon>Tracheophyta</taxon>
        <taxon>Spermatophyta</taxon>
        <taxon>Magnoliopsida</taxon>
        <taxon>Liliopsida</taxon>
        <taxon>Poales</taxon>
        <taxon>Poaceae</taxon>
        <taxon>PACMAD clade</taxon>
        <taxon>Panicoideae</taxon>
        <taxon>Panicodae</taxon>
        <taxon>Paniceae</taxon>
        <taxon>Panicinae</taxon>
        <taxon>Panicum</taxon>
        <taxon>Panicum sect. Hiantes</taxon>
    </lineage>
</organism>
<keyword evidence="2" id="KW-0809">Transit peptide</keyword>
<protein>
    <recommendedName>
        <fullName evidence="7">Pentatricopeptide repeat-containing protein</fullName>
    </recommendedName>
</protein>
<dbReference type="Proteomes" id="UP000823388">
    <property type="component" value="Chromosome 5N"/>
</dbReference>
<evidence type="ECO:0008006" key="7">
    <source>
        <dbReference type="Google" id="ProtNLM"/>
    </source>
</evidence>
<keyword evidence="1" id="KW-0677">Repeat</keyword>
<dbReference type="GO" id="GO:0003729">
    <property type="term" value="F:mRNA binding"/>
    <property type="evidence" value="ECO:0007669"/>
    <property type="project" value="TreeGrafter"/>
</dbReference>
<dbReference type="EMBL" id="CM029046">
    <property type="protein sequence ID" value="KAG2590724.1"/>
    <property type="molecule type" value="Genomic_DNA"/>
</dbReference>
<evidence type="ECO:0000256" key="2">
    <source>
        <dbReference type="ARBA" id="ARBA00022946"/>
    </source>
</evidence>
<proteinExistence type="predicted"/>
<dbReference type="PANTHER" id="PTHR47934:SF6">
    <property type="entry name" value="MITOCHONDRIAL GROUP I INTRON SPLICING FACTOR CCM1-RELATED"/>
    <property type="match status" value="1"/>
</dbReference>
<dbReference type="NCBIfam" id="TIGR00756">
    <property type="entry name" value="PPR"/>
    <property type="match status" value="7"/>
</dbReference>
<dbReference type="GO" id="GO:0006396">
    <property type="term" value="P:RNA processing"/>
    <property type="evidence" value="ECO:0007669"/>
    <property type="project" value="TreeGrafter"/>
</dbReference>
<feature type="repeat" description="PPR" evidence="3">
    <location>
        <begin position="332"/>
        <end position="366"/>
    </location>
</feature>
<evidence type="ECO:0000256" key="4">
    <source>
        <dbReference type="SAM" id="MobiDB-lite"/>
    </source>
</evidence>
<feature type="repeat" description="PPR" evidence="3">
    <location>
        <begin position="367"/>
        <end position="401"/>
    </location>
</feature>
<feature type="repeat" description="PPR" evidence="3">
    <location>
        <begin position="191"/>
        <end position="225"/>
    </location>
</feature>
<comment type="caution">
    <text evidence="5">The sequence shown here is derived from an EMBL/GenBank/DDBJ whole genome shotgun (WGS) entry which is preliminary data.</text>
</comment>
<dbReference type="GO" id="GO:0007005">
    <property type="term" value="P:mitochondrion organization"/>
    <property type="evidence" value="ECO:0007669"/>
    <property type="project" value="TreeGrafter"/>
</dbReference>
<dbReference type="InterPro" id="IPR051114">
    <property type="entry name" value="Mito_RNA_Proc_CCM1"/>
</dbReference>
<evidence type="ECO:0000313" key="6">
    <source>
        <dbReference type="Proteomes" id="UP000823388"/>
    </source>
</evidence>
<dbReference type="SUPFAM" id="SSF81901">
    <property type="entry name" value="HCP-like"/>
    <property type="match status" value="1"/>
</dbReference>
<dbReference type="GO" id="GO:0005739">
    <property type="term" value="C:mitochondrion"/>
    <property type="evidence" value="ECO:0007669"/>
    <property type="project" value="TreeGrafter"/>
</dbReference>
<dbReference type="Pfam" id="PF13812">
    <property type="entry name" value="PPR_3"/>
    <property type="match status" value="1"/>
</dbReference>
<feature type="repeat" description="PPR" evidence="3">
    <location>
        <begin position="402"/>
        <end position="436"/>
    </location>
</feature>
<dbReference type="InterPro" id="IPR011990">
    <property type="entry name" value="TPR-like_helical_dom_sf"/>
</dbReference>
<dbReference type="PANTHER" id="PTHR47934">
    <property type="entry name" value="PENTATRICOPEPTIDE REPEAT-CONTAINING PROTEIN PET309, MITOCHONDRIAL"/>
    <property type="match status" value="1"/>
</dbReference>
<name>A0A8T0RZ20_PANVG</name>
<sequence>MRRLSHPAPRLLGSSARGAPSALSTDAPAMFDEMPPPLPASPALPRRSPFSHAHQVLGGTHALGFCSAAQRSADDQTAAEPTRFTVVPGDTAMDGPGTGAGVGLLDAAKRVCRVVSTQPEHGIVSALDALRVTVSPELVAEVLKNLSNAGMLALAFFRWAEKQEGFRYTAESFHNLIEALGKIKQFRLVWSLDTFKLIVWRYARARKVKEAVETFEKMSNFGFKTELSDYNWLIDTLSKSKQVKKGHAIYKEMKRKGRFVPDLKTYTVLMEGWGHEKDLLMVKTVYQEMLDAGIRPDVVAYGMMINAFCKSGKCDEAVKVFHEMEVSGCMPSPHVYCMLINGLGSEERLDEALKYFELYKESGFPMEVPTCNAVVGAYCRASKFQHAFKMVDEMRKFKIGPNSRTYDIILHHLIKSQKFEEAYDVFQRMGSDGCEPQLNTYTMMVGMFCSNERVDMALKVWKQMKEKGVLPCMHMFSALINRLCFENRLEEACIYFQEMLDKTIRPPGQLFSNLKEALVEGGRISLAQEMALKLDTLRKSPWRG</sequence>
<feature type="repeat" description="PPR" evidence="3">
    <location>
        <begin position="437"/>
        <end position="471"/>
    </location>
</feature>
<dbReference type="PROSITE" id="PS51375">
    <property type="entry name" value="PPR"/>
    <property type="match status" value="9"/>
</dbReference>